<evidence type="ECO:0000313" key="5">
    <source>
        <dbReference type="Proteomes" id="UP001178508"/>
    </source>
</evidence>
<dbReference type="SUPFAM" id="SSF48726">
    <property type="entry name" value="Immunoglobulin"/>
    <property type="match status" value="2"/>
</dbReference>
<keyword evidence="2" id="KW-0812">Transmembrane</keyword>
<reference evidence="4" key="1">
    <citation type="submission" date="2023-08" db="EMBL/GenBank/DDBJ databases">
        <authorList>
            <person name="Alioto T."/>
            <person name="Alioto T."/>
            <person name="Gomez Garrido J."/>
        </authorList>
    </citation>
    <scope>NUCLEOTIDE SEQUENCE</scope>
</reference>
<dbReference type="Gene3D" id="2.60.40.10">
    <property type="entry name" value="Immunoglobulins"/>
    <property type="match status" value="2"/>
</dbReference>
<gene>
    <name evidence="4" type="ORF">XNOV1_A037431</name>
</gene>
<name>A0AAV1FMR2_XYRNO</name>
<keyword evidence="2" id="KW-0472">Membrane</keyword>
<keyword evidence="2" id="KW-1133">Transmembrane helix</keyword>
<dbReference type="PROSITE" id="PS50835">
    <property type="entry name" value="IG_LIKE"/>
    <property type="match status" value="1"/>
</dbReference>
<evidence type="ECO:0000256" key="1">
    <source>
        <dbReference type="ARBA" id="ARBA00023319"/>
    </source>
</evidence>
<evidence type="ECO:0000256" key="2">
    <source>
        <dbReference type="SAM" id="Phobius"/>
    </source>
</evidence>
<dbReference type="InterPro" id="IPR003599">
    <property type="entry name" value="Ig_sub"/>
</dbReference>
<accession>A0AAV1FMR2</accession>
<keyword evidence="1" id="KW-0393">Immunoglobulin domain</keyword>
<protein>
    <submittedName>
        <fullName evidence="4">Uncharacterized protein LOC109999129</fullName>
    </submittedName>
</protein>
<dbReference type="InterPro" id="IPR013783">
    <property type="entry name" value="Ig-like_fold"/>
</dbReference>
<proteinExistence type="predicted"/>
<evidence type="ECO:0000313" key="4">
    <source>
        <dbReference type="EMBL" id="CAJ1062691.1"/>
    </source>
</evidence>
<dbReference type="InterPro" id="IPR013151">
    <property type="entry name" value="Immunoglobulin_dom"/>
</dbReference>
<evidence type="ECO:0000259" key="3">
    <source>
        <dbReference type="PROSITE" id="PS50835"/>
    </source>
</evidence>
<dbReference type="AlphaFoldDB" id="A0AAV1FMR2"/>
<feature type="domain" description="Ig-like" evidence="3">
    <location>
        <begin position="82"/>
        <end position="216"/>
    </location>
</feature>
<dbReference type="SMART" id="SM00409">
    <property type="entry name" value="IG"/>
    <property type="match status" value="2"/>
</dbReference>
<feature type="transmembrane region" description="Helical" evidence="2">
    <location>
        <begin position="295"/>
        <end position="320"/>
    </location>
</feature>
<keyword evidence="5" id="KW-1185">Reference proteome</keyword>
<dbReference type="Proteomes" id="UP001178508">
    <property type="component" value="Chromosome 8"/>
</dbReference>
<sequence>MMQKGFICLLITWNIPRFFSEYAAANPLQYPLGRRAVLPCQRDRCDGCTFRWFYKKNEQSDKEQILHRDEKGFVLYNPKFRPKMELLKNCSLVIDCLTEKDQGTYLRQICFQGRCQEEQLTVSGIKEENHKEAQKTVYVLAGGNFTHSCPDERLHFKWTFEASNMTADRDGARQQQSYSVTSKSINISNVTTKNAGKYTCLTSRCHGFWEKQLTINLCVITVHRKEDSLVSCAVECDRESSVIEPNGTSIITPVLGAPKGYLNCTPMQVFVGYEEVNIANRSANVPKTTMDTTPALIHAVYGTSIALGCLILMALLIYFIGPGVFPIQLHCCGLHHRMEEEISVIYSSLLIRGSVDATNSPRANDDGCVYRPVRVPVLTVEVNTPVPTQDFTADKH</sequence>
<organism evidence="4 5">
    <name type="scientific">Xyrichtys novacula</name>
    <name type="common">Pearly razorfish</name>
    <name type="synonym">Hemipteronotus novacula</name>
    <dbReference type="NCBI Taxonomy" id="13765"/>
    <lineage>
        <taxon>Eukaryota</taxon>
        <taxon>Metazoa</taxon>
        <taxon>Chordata</taxon>
        <taxon>Craniata</taxon>
        <taxon>Vertebrata</taxon>
        <taxon>Euteleostomi</taxon>
        <taxon>Actinopterygii</taxon>
        <taxon>Neopterygii</taxon>
        <taxon>Teleostei</taxon>
        <taxon>Neoteleostei</taxon>
        <taxon>Acanthomorphata</taxon>
        <taxon>Eupercaria</taxon>
        <taxon>Labriformes</taxon>
        <taxon>Labridae</taxon>
        <taxon>Xyrichtys</taxon>
    </lineage>
</organism>
<dbReference type="InterPro" id="IPR036179">
    <property type="entry name" value="Ig-like_dom_sf"/>
</dbReference>
<dbReference type="Pfam" id="PF00047">
    <property type="entry name" value="ig"/>
    <property type="match status" value="1"/>
</dbReference>
<dbReference type="InterPro" id="IPR007110">
    <property type="entry name" value="Ig-like_dom"/>
</dbReference>
<dbReference type="EMBL" id="OY660871">
    <property type="protein sequence ID" value="CAJ1062691.1"/>
    <property type="molecule type" value="Genomic_DNA"/>
</dbReference>